<gene>
    <name evidence="16" type="ORF">UBRO_20557</name>
</gene>
<evidence type="ECO:0000256" key="12">
    <source>
        <dbReference type="ARBA" id="ARBA00023172"/>
    </source>
</evidence>
<accession>A0A1K0G014</accession>
<sequence>MKQLWHERLGHPGWDKAQTIIKKLGNEFAIEADPDTALTCERCIQSKSTIARMGQGSGERATAPLELMHIDLVIDTSHTTEHTSTLVAVDDYSKFVYVQPLLQKSQAFVQLKRIVSFLETQTGRSLKAIWSDQGTEWKSNEVLEWSQDKGIEWKTTVGYNSKQNGWVERMNRSLSEKMQLLLMQRGLPKSFWPYAI</sequence>
<evidence type="ECO:0000256" key="2">
    <source>
        <dbReference type="ARBA" id="ARBA00022695"/>
    </source>
</evidence>
<dbReference type="InterPro" id="IPR039537">
    <property type="entry name" value="Retrotran_Ty1/copia-like"/>
</dbReference>
<organism evidence="16 17">
    <name type="scientific">Ustilago bromivora</name>
    <dbReference type="NCBI Taxonomy" id="307758"/>
    <lineage>
        <taxon>Eukaryota</taxon>
        <taxon>Fungi</taxon>
        <taxon>Dikarya</taxon>
        <taxon>Basidiomycota</taxon>
        <taxon>Ustilaginomycotina</taxon>
        <taxon>Ustilaginomycetes</taxon>
        <taxon>Ustilaginales</taxon>
        <taxon>Ustilaginaceae</taxon>
        <taxon>Ustilago</taxon>
    </lineage>
</organism>
<dbReference type="PROSITE" id="PS50994">
    <property type="entry name" value="INTEGRASE"/>
    <property type="match status" value="1"/>
</dbReference>
<evidence type="ECO:0000256" key="6">
    <source>
        <dbReference type="ARBA" id="ARBA00022801"/>
    </source>
</evidence>
<dbReference type="GO" id="GO:0032196">
    <property type="term" value="P:transposition"/>
    <property type="evidence" value="ECO:0007669"/>
    <property type="project" value="UniProtKB-KW"/>
</dbReference>
<dbReference type="GO" id="GO:0016787">
    <property type="term" value="F:hydrolase activity"/>
    <property type="evidence" value="ECO:0007669"/>
    <property type="project" value="UniProtKB-KW"/>
</dbReference>
<dbReference type="SUPFAM" id="SSF53098">
    <property type="entry name" value="Ribonuclease H-like"/>
    <property type="match status" value="1"/>
</dbReference>
<keyword evidence="6" id="KW-0378">Hydrolase</keyword>
<dbReference type="OrthoDB" id="2557377at2759"/>
<keyword evidence="11" id="KW-0808">Transferase</keyword>
<dbReference type="InterPro" id="IPR025724">
    <property type="entry name" value="GAG-pre-integrase_dom"/>
</dbReference>
<evidence type="ECO:0000256" key="3">
    <source>
        <dbReference type="ARBA" id="ARBA00022722"/>
    </source>
</evidence>
<dbReference type="InterPro" id="IPR001584">
    <property type="entry name" value="Integrase_cat-core"/>
</dbReference>
<keyword evidence="12" id="KW-0233">DNA recombination</keyword>
<dbReference type="InterPro" id="IPR012337">
    <property type="entry name" value="RNaseH-like_sf"/>
</dbReference>
<keyword evidence="3" id="KW-0540">Nuclease</keyword>
<evidence type="ECO:0000259" key="15">
    <source>
        <dbReference type="PROSITE" id="PS50994"/>
    </source>
</evidence>
<reference evidence="17" key="1">
    <citation type="submission" date="2016-04" db="EMBL/GenBank/DDBJ databases">
        <authorList>
            <person name="Guldener U."/>
            <person name="Guldener U."/>
        </authorList>
    </citation>
    <scope>NUCLEOTIDE SEQUENCE [LARGE SCALE GENOMIC DNA]</scope>
    <source>
        <strain evidence="17">UB2112</strain>
    </source>
</reference>
<dbReference type="Pfam" id="PF00665">
    <property type="entry name" value="rve"/>
    <property type="match status" value="1"/>
</dbReference>
<evidence type="ECO:0000313" key="16">
    <source>
        <dbReference type="EMBL" id="SAM78136.1"/>
    </source>
</evidence>
<dbReference type="GO" id="GO:0003964">
    <property type="term" value="F:RNA-directed DNA polymerase activity"/>
    <property type="evidence" value="ECO:0007669"/>
    <property type="project" value="UniProtKB-KW"/>
</dbReference>
<dbReference type="GO" id="GO:0003723">
    <property type="term" value="F:RNA binding"/>
    <property type="evidence" value="ECO:0007669"/>
    <property type="project" value="UniProtKB-KW"/>
</dbReference>
<proteinExistence type="predicted"/>
<keyword evidence="7" id="KW-0460">Magnesium</keyword>
<keyword evidence="2" id="KW-0548">Nucleotidyltransferase</keyword>
<dbReference type="AlphaFoldDB" id="A0A1K0G014"/>
<keyword evidence="1" id="KW-0815">Transposition</keyword>
<dbReference type="PANTHER" id="PTHR42648:SF11">
    <property type="entry name" value="TRANSPOSON TY4-P GAG-POL POLYPROTEIN"/>
    <property type="match status" value="1"/>
</dbReference>
<dbReference type="EMBL" id="LT558119">
    <property type="protein sequence ID" value="SAM78136.1"/>
    <property type="molecule type" value="Genomic_DNA"/>
</dbReference>
<evidence type="ECO:0000256" key="10">
    <source>
        <dbReference type="ARBA" id="ARBA00022918"/>
    </source>
</evidence>
<keyword evidence="5" id="KW-0255">Endonuclease</keyword>
<dbReference type="PANTHER" id="PTHR42648">
    <property type="entry name" value="TRANSPOSASE, PUTATIVE-RELATED"/>
    <property type="match status" value="1"/>
</dbReference>
<evidence type="ECO:0000256" key="8">
    <source>
        <dbReference type="ARBA" id="ARBA00022884"/>
    </source>
</evidence>
<dbReference type="Proteomes" id="UP000179920">
    <property type="component" value="Chromosome III"/>
</dbReference>
<evidence type="ECO:0000256" key="1">
    <source>
        <dbReference type="ARBA" id="ARBA00022578"/>
    </source>
</evidence>
<dbReference type="GO" id="GO:0006310">
    <property type="term" value="P:DNA recombination"/>
    <property type="evidence" value="ECO:0007669"/>
    <property type="project" value="UniProtKB-KW"/>
</dbReference>
<evidence type="ECO:0000256" key="5">
    <source>
        <dbReference type="ARBA" id="ARBA00022759"/>
    </source>
</evidence>
<name>A0A1K0G014_9BASI</name>
<dbReference type="Pfam" id="PF13976">
    <property type="entry name" value="gag_pre-integrs"/>
    <property type="match status" value="1"/>
</dbReference>
<dbReference type="GO" id="GO:0005634">
    <property type="term" value="C:nucleus"/>
    <property type="evidence" value="ECO:0007669"/>
    <property type="project" value="UniProtKB-ARBA"/>
</dbReference>
<keyword evidence="4" id="KW-0479">Metal-binding</keyword>
<keyword evidence="10" id="KW-0695">RNA-directed DNA polymerase</keyword>
<dbReference type="GO" id="GO:0046872">
    <property type="term" value="F:metal ion binding"/>
    <property type="evidence" value="ECO:0007669"/>
    <property type="project" value="UniProtKB-KW"/>
</dbReference>
<dbReference type="GO" id="GO:0004519">
    <property type="term" value="F:endonuclease activity"/>
    <property type="evidence" value="ECO:0007669"/>
    <property type="project" value="UniProtKB-KW"/>
</dbReference>
<keyword evidence="8" id="KW-0694">RNA-binding</keyword>
<evidence type="ECO:0000256" key="11">
    <source>
        <dbReference type="ARBA" id="ARBA00022932"/>
    </source>
</evidence>
<comment type="catalytic activity">
    <reaction evidence="13">
        <text>DNA(n) + a 2'-deoxyribonucleoside 5'-triphosphate = DNA(n+1) + diphosphate</text>
        <dbReference type="Rhea" id="RHEA:22508"/>
        <dbReference type="Rhea" id="RHEA-COMP:17339"/>
        <dbReference type="Rhea" id="RHEA-COMP:17340"/>
        <dbReference type="ChEBI" id="CHEBI:33019"/>
        <dbReference type="ChEBI" id="CHEBI:61560"/>
        <dbReference type="ChEBI" id="CHEBI:173112"/>
        <dbReference type="EC" id="2.7.7.49"/>
    </reaction>
</comment>
<protein>
    <recommendedName>
        <fullName evidence="15">Integrase catalytic domain-containing protein</fullName>
    </recommendedName>
</protein>
<feature type="domain" description="Integrase catalytic" evidence="15">
    <location>
        <begin position="60"/>
        <end position="196"/>
    </location>
</feature>
<dbReference type="GO" id="GO:0015074">
    <property type="term" value="P:DNA integration"/>
    <property type="evidence" value="ECO:0007669"/>
    <property type="project" value="UniProtKB-KW"/>
</dbReference>
<keyword evidence="9" id="KW-0229">DNA integration</keyword>
<dbReference type="Gene3D" id="3.30.420.10">
    <property type="entry name" value="Ribonuclease H-like superfamily/Ribonuclease H"/>
    <property type="match status" value="1"/>
</dbReference>
<evidence type="ECO:0000256" key="14">
    <source>
        <dbReference type="ARBA" id="ARBA00049244"/>
    </source>
</evidence>
<keyword evidence="11" id="KW-0239">DNA-directed DNA polymerase</keyword>
<evidence type="ECO:0000313" key="17">
    <source>
        <dbReference type="Proteomes" id="UP000179920"/>
    </source>
</evidence>
<evidence type="ECO:0000256" key="13">
    <source>
        <dbReference type="ARBA" id="ARBA00048173"/>
    </source>
</evidence>
<evidence type="ECO:0000256" key="4">
    <source>
        <dbReference type="ARBA" id="ARBA00022723"/>
    </source>
</evidence>
<evidence type="ECO:0000256" key="9">
    <source>
        <dbReference type="ARBA" id="ARBA00022908"/>
    </source>
</evidence>
<evidence type="ECO:0000256" key="7">
    <source>
        <dbReference type="ARBA" id="ARBA00022842"/>
    </source>
</evidence>
<comment type="catalytic activity">
    <reaction evidence="14">
        <text>DNA(n) + a 2'-deoxyribonucleoside 5'-triphosphate = DNA(n+1) + diphosphate</text>
        <dbReference type="Rhea" id="RHEA:22508"/>
        <dbReference type="Rhea" id="RHEA-COMP:17339"/>
        <dbReference type="Rhea" id="RHEA-COMP:17340"/>
        <dbReference type="ChEBI" id="CHEBI:33019"/>
        <dbReference type="ChEBI" id="CHEBI:61560"/>
        <dbReference type="ChEBI" id="CHEBI:173112"/>
        <dbReference type="EC" id="2.7.7.7"/>
    </reaction>
</comment>
<dbReference type="InterPro" id="IPR036397">
    <property type="entry name" value="RNaseH_sf"/>
</dbReference>
<dbReference type="GO" id="GO:0003887">
    <property type="term" value="F:DNA-directed DNA polymerase activity"/>
    <property type="evidence" value="ECO:0007669"/>
    <property type="project" value="UniProtKB-KW"/>
</dbReference>